<protein>
    <submittedName>
        <fullName evidence="1">Uncharacterized protein</fullName>
    </submittedName>
</protein>
<gene>
    <name evidence="1" type="ORF">NKR23_g5406</name>
</gene>
<organism evidence="1 2">
    <name type="scientific">Pleurostoma richardsiae</name>
    <dbReference type="NCBI Taxonomy" id="41990"/>
    <lineage>
        <taxon>Eukaryota</taxon>
        <taxon>Fungi</taxon>
        <taxon>Dikarya</taxon>
        <taxon>Ascomycota</taxon>
        <taxon>Pezizomycotina</taxon>
        <taxon>Sordariomycetes</taxon>
        <taxon>Sordariomycetidae</taxon>
        <taxon>Calosphaeriales</taxon>
        <taxon>Pleurostomataceae</taxon>
        <taxon>Pleurostoma</taxon>
    </lineage>
</organism>
<dbReference type="AlphaFoldDB" id="A0AA38RT90"/>
<evidence type="ECO:0000313" key="2">
    <source>
        <dbReference type="Proteomes" id="UP001174694"/>
    </source>
</evidence>
<accession>A0AA38RT90</accession>
<reference evidence="1" key="1">
    <citation type="submission" date="2022-07" db="EMBL/GenBank/DDBJ databases">
        <title>Fungi with potential for degradation of polypropylene.</title>
        <authorList>
            <person name="Gostincar C."/>
        </authorList>
    </citation>
    <scope>NUCLEOTIDE SEQUENCE</scope>
    <source>
        <strain evidence="1">EXF-13308</strain>
    </source>
</reference>
<name>A0AA38RT90_9PEZI</name>
<comment type="caution">
    <text evidence="1">The sequence shown here is derived from an EMBL/GenBank/DDBJ whole genome shotgun (WGS) entry which is preliminary data.</text>
</comment>
<keyword evidence="2" id="KW-1185">Reference proteome</keyword>
<evidence type="ECO:0000313" key="1">
    <source>
        <dbReference type="EMBL" id="KAJ9145479.1"/>
    </source>
</evidence>
<dbReference type="EMBL" id="JANBVO010000014">
    <property type="protein sequence ID" value="KAJ9145479.1"/>
    <property type="molecule type" value="Genomic_DNA"/>
</dbReference>
<dbReference type="Proteomes" id="UP001174694">
    <property type="component" value="Unassembled WGS sequence"/>
</dbReference>
<sequence length="103" mass="10894">MPVLVILTGQEDGLSAPITFETLGDKVATSVINGRQTARMTLEIAIGFVVALEEREDAAFGEQPDPFLSTANTGNGGPVYCPLFQKTAKKLGWGNEQLLGPSS</sequence>
<proteinExistence type="predicted"/>